<sequence length="494" mass="55777">MNIHKANNDFDFKSLELSHPVNTAGNSYFTSLNIKGKPIYIETPQVTTKQGFVKNAKKVVCDLMFSSDKTDFIQWFETLESTCHKLVYEKSDQWFQNSLEFDDIENAFSPSLKTFKSGKYHLCRCNIGLDYNTGNPITKVYNENEVLVSYEEVNDQTPLISIMEIRGIKFTSRSFQLDFDLKQVMILNTDNEFDKCLIRKSSGGTVATTGKQDASGKIGLVLPKYNKHSKKDDTEDDNIEMDDDDIEKDTSDDVKELSTEKETQSDIANEADDVVEKESSDDTTEQNIVLETEPMESVKLDNNEQQNPDDVSTEQSSFDQVIESMEEQLVPPSLIKPDEVSLDESKKLETTNDEGLKTEESVKNLENIENIKQDVPSTTTGNGTPVLTDEPSSLFDIGEPIEGLELVEPDLIVPDDTDSIAIKNPNQVYHEIYKKARVRAKQLKQEAIKAIMEANSIKNAYMLDDIDDSDLSDFDEDDDYESGDEEEVDSSAVY</sequence>
<feature type="compositionally biased region" description="Basic and acidic residues" evidence="2">
    <location>
        <begin position="248"/>
        <end position="264"/>
    </location>
</feature>
<feature type="compositionally biased region" description="Acidic residues" evidence="2">
    <location>
        <begin position="234"/>
        <end position="247"/>
    </location>
</feature>
<reference evidence="3" key="1">
    <citation type="journal article" date="2020" name="Nature">
        <title>Giant virus diversity and host interactions through global metagenomics.</title>
        <authorList>
            <person name="Schulz F."/>
            <person name="Roux S."/>
            <person name="Paez-Espino D."/>
            <person name="Jungbluth S."/>
            <person name="Walsh D.A."/>
            <person name="Denef V.J."/>
            <person name="McMahon K.D."/>
            <person name="Konstantinidis K.T."/>
            <person name="Eloe-Fadrosh E.A."/>
            <person name="Kyrpides N.C."/>
            <person name="Woyke T."/>
        </authorList>
    </citation>
    <scope>NUCLEOTIDE SEQUENCE</scope>
    <source>
        <strain evidence="3">GVMAG-S-ERX556106-38</strain>
    </source>
</reference>
<feature type="region of interest" description="Disordered" evidence="2">
    <location>
        <begin position="227"/>
        <end position="315"/>
    </location>
</feature>
<name>A0A6C0FCD7_9ZZZZ</name>
<proteinExistence type="predicted"/>
<accession>A0A6C0FCD7</accession>
<evidence type="ECO:0000256" key="1">
    <source>
        <dbReference type="SAM" id="Coils"/>
    </source>
</evidence>
<organism evidence="3">
    <name type="scientific">viral metagenome</name>
    <dbReference type="NCBI Taxonomy" id="1070528"/>
    <lineage>
        <taxon>unclassified sequences</taxon>
        <taxon>metagenomes</taxon>
        <taxon>organismal metagenomes</taxon>
    </lineage>
</organism>
<feature type="coiled-coil region" evidence="1">
    <location>
        <begin position="433"/>
        <end position="460"/>
    </location>
</feature>
<evidence type="ECO:0000256" key="2">
    <source>
        <dbReference type="SAM" id="MobiDB-lite"/>
    </source>
</evidence>
<dbReference type="Pfam" id="PF19196">
    <property type="entry name" value="DUF5871"/>
    <property type="match status" value="1"/>
</dbReference>
<feature type="compositionally biased region" description="Polar residues" evidence="2">
    <location>
        <begin position="303"/>
        <end position="315"/>
    </location>
</feature>
<dbReference type="AlphaFoldDB" id="A0A6C0FCD7"/>
<keyword evidence="1" id="KW-0175">Coiled coil</keyword>
<protein>
    <submittedName>
        <fullName evidence="3">Uncharacterized protein</fullName>
    </submittedName>
</protein>
<dbReference type="EMBL" id="MN738832">
    <property type="protein sequence ID" value="QHT38541.1"/>
    <property type="molecule type" value="Genomic_DNA"/>
</dbReference>
<feature type="compositionally biased region" description="Polar residues" evidence="2">
    <location>
        <begin position="375"/>
        <end position="385"/>
    </location>
</feature>
<feature type="region of interest" description="Disordered" evidence="2">
    <location>
        <begin position="467"/>
        <end position="494"/>
    </location>
</feature>
<dbReference type="InterPro" id="IPR043804">
    <property type="entry name" value="DUF5871"/>
</dbReference>
<feature type="region of interest" description="Disordered" evidence="2">
    <location>
        <begin position="363"/>
        <end position="395"/>
    </location>
</feature>
<evidence type="ECO:0000313" key="3">
    <source>
        <dbReference type="EMBL" id="QHT38541.1"/>
    </source>
</evidence>